<dbReference type="RefSeq" id="XP_022480764.1">
    <property type="nucleotide sequence ID" value="XM_022612603.1"/>
</dbReference>
<dbReference type="AlphaFoldDB" id="A0A1G4BQM0"/>
<feature type="compositionally biased region" description="Basic and acidic residues" evidence="1">
    <location>
        <begin position="102"/>
        <end position="114"/>
    </location>
</feature>
<evidence type="ECO:0000313" key="2">
    <source>
        <dbReference type="EMBL" id="OHF03628.1"/>
    </source>
</evidence>
<gene>
    <name evidence="2" type="ORF">CORC01_00947</name>
</gene>
<keyword evidence="3" id="KW-1185">Reference proteome</keyword>
<sequence>MSVQQRRLPPEDNNAKESVDSLLNELGDDIRELAKRFGRDGNPLLDLVEPLPVELKKPIIEMVVMLLHLQKVRDEVIQIVPIRVAAASAGAKNKKQQKKTKKKDEKSTNTKENYDQSLIPLGAKNKLKTKEKTSKTVETAENIAPAEIEQTAITKSAKKKKNKNKTAKNTNKTGNSAENSENTQIARPETSTVATKKRNKKQIKDNSAVAKGKTKAVVRQKPGAELFSAHDIEYMWKVQGYAEHGVENCQEAWDKAADTELEE</sequence>
<comment type="caution">
    <text evidence="2">The sequence shown here is derived from an EMBL/GenBank/DDBJ whole genome shotgun (WGS) entry which is preliminary data.</text>
</comment>
<feature type="compositionally biased region" description="Low complexity" evidence="1">
    <location>
        <begin position="167"/>
        <end position="177"/>
    </location>
</feature>
<feature type="compositionally biased region" description="Basic residues" evidence="1">
    <location>
        <begin position="156"/>
        <end position="166"/>
    </location>
</feature>
<name>A0A1G4BQM0_9PEZI</name>
<dbReference type="EMBL" id="MJBS01000005">
    <property type="protein sequence ID" value="OHF03628.1"/>
    <property type="molecule type" value="Genomic_DNA"/>
</dbReference>
<feature type="compositionally biased region" description="Polar residues" evidence="1">
    <location>
        <begin position="178"/>
        <end position="194"/>
    </location>
</feature>
<proteinExistence type="predicted"/>
<organism evidence="2 3">
    <name type="scientific">Colletotrichum orchidophilum</name>
    <dbReference type="NCBI Taxonomy" id="1209926"/>
    <lineage>
        <taxon>Eukaryota</taxon>
        <taxon>Fungi</taxon>
        <taxon>Dikarya</taxon>
        <taxon>Ascomycota</taxon>
        <taxon>Pezizomycotina</taxon>
        <taxon>Sordariomycetes</taxon>
        <taxon>Hypocreomycetidae</taxon>
        <taxon>Glomerellales</taxon>
        <taxon>Glomerellaceae</taxon>
        <taxon>Colletotrichum</taxon>
    </lineage>
</organism>
<evidence type="ECO:0000313" key="3">
    <source>
        <dbReference type="Proteomes" id="UP000176998"/>
    </source>
</evidence>
<reference evidence="2 3" key="1">
    <citation type="submission" date="2016-09" db="EMBL/GenBank/DDBJ databases">
        <authorList>
            <person name="Capua I."/>
            <person name="De Benedictis P."/>
            <person name="Joannis T."/>
            <person name="Lombin L.H."/>
            <person name="Cattoli G."/>
        </authorList>
    </citation>
    <scope>NUCLEOTIDE SEQUENCE [LARGE SCALE GENOMIC DNA]</scope>
    <source>
        <strain evidence="2 3">IMI 309357</strain>
    </source>
</reference>
<dbReference type="Proteomes" id="UP000176998">
    <property type="component" value="Unassembled WGS sequence"/>
</dbReference>
<feature type="region of interest" description="Disordered" evidence="1">
    <location>
        <begin position="87"/>
        <end position="116"/>
    </location>
</feature>
<protein>
    <submittedName>
        <fullName evidence="2">Uncharacterized protein</fullName>
    </submittedName>
</protein>
<feature type="compositionally biased region" description="Basic residues" evidence="1">
    <location>
        <begin position="92"/>
        <end position="101"/>
    </location>
</feature>
<evidence type="ECO:0000256" key="1">
    <source>
        <dbReference type="SAM" id="MobiDB-lite"/>
    </source>
</evidence>
<accession>A0A1G4BQM0</accession>
<dbReference type="GeneID" id="34554113"/>
<feature type="region of interest" description="Disordered" evidence="1">
    <location>
        <begin position="154"/>
        <end position="215"/>
    </location>
</feature>